<dbReference type="InterPro" id="IPR003000">
    <property type="entry name" value="Sirtuin"/>
</dbReference>
<dbReference type="Gene3D" id="3.30.1600.10">
    <property type="entry name" value="SIR2/SIRT2 'Small Domain"/>
    <property type="match status" value="1"/>
</dbReference>
<feature type="binding site" evidence="10">
    <location>
        <begin position="50"/>
        <end position="54"/>
    </location>
    <ligand>
        <name>NAD(+)</name>
        <dbReference type="ChEBI" id="CHEBI:57540"/>
    </ligand>
</feature>
<feature type="binding site" evidence="11 12">
    <location>
        <position position="163"/>
    </location>
    <ligand>
        <name>Zn(2+)</name>
        <dbReference type="ChEBI" id="CHEBI:29105"/>
    </ligand>
</feature>
<name>A0A165DCX6_EXIGL</name>
<dbReference type="GO" id="GO:0070403">
    <property type="term" value="F:NAD+ binding"/>
    <property type="evidence" value="ECO:0007669"/>
    <property type="project" value="UniProtKB-UniRule"/>
</dbReference>
<evidence type="ECO:0000256" key="8">
    <source>
        <dbReference type="PIRNR" id="PIRNR037938"/>
    </source>
</evidence>
<gene>
    <name evidence="15" type="ORF">EXIGLDRAFT_683012</name>
</gene>
<feature type="binding site" evidence="10">
    <location>
        <begin position="132"/>
        <end position="135"/>
    </location>
    <ligand>
        <name>NAD(+)</name>
        <dbReference type="ChEBI" id="CHEBI:57540"/>
    </ligand>
</feature>
<dbReference type="PIRSF" id="PIRSF037938">
    <property type="entry name" value="SIR2_euk"/>
    <property type="match status" value="1"/>
</dbReference>
<dbReference type="PANTHER" id="PTHR11085:SF6">
    <property type="entry name" value="NAD-DEPENDENT PROTEIN DEACETYLASE SIRTUIN-2"/>
    <property type="match status" value="1"/>
</dbReference>
<dbReference type="CDD" id="cd01408">
    <property type="entry name" value="SIRT1"/>
    <property type="match status" value="1"/>
</dbReference>
<accession>A0A165DCX6</accession>
<evidence type="ECO:0000256" key="10">
    <source>
        <dbReference type="PIRSR" id="PIRSR037938-2"/>
    </source>
</evidence>
<dbReference type="FunCoup" id="A0A165DCX6">
    <property type="interactions" value="284"/>
</dbReference>
<reference evidence="15 16" key="1">
    <citation type="journal article" date="2016" name="Mol. Biol. Evol.">
        <title>Comparative Genomics of Early-Diverging Mushroom-Forming Fungi Provides Insights into the Origins of Lignocellulose Decay Capabilities.</title>
        <authorList>
            <person name="Nagy L.G."/>
            <person name="Riley R."/>
            <person name="Tritt A."/>
            <person name="Adam C."/>
            <person name="Daum C."/>
            <person name="Floudas D."/>
            <person name="Sun H."/>
            <person name="Yadav J.S."/>
            <person name="Pangilinan J."/>
            <person name="Larsson K.H."/>
            <person name="Matsuura K."/>
            <person name="Barry K."/>
            <person name="Labutti K."/>
            <person name="Kuo R."/>
            <person name="Ohm R.A."/>
            <person name="Bhattacharya S.S."/>
            <person name="Shirouzu T."/>
            <person name="Yoshinaga Y."/>
            <person name="Martin F.M."/>
            <person name="Grigoriev I.V."/>
            <person name="Hibbett D.S."/>
        </authorList>
    </citation>
    <scope>NUCLEOTIDE SEQUENCE [LARGE SCALE GENOMIC DNA]</scope>
    <source>
        <strain evidence="15 16">HHB12029</strain>
    </source>
</reference>
<evidence type="ECO:0000256" key="1">
    <source>
        <dbReference type="ARBA" id="ARBA00004173"/>
    </source>
</evidence>
<dbReference type="InterPro" id="IPR029035">
    <property type="entry name" value="DHS-like_NAD/FAD-binding_dom"/>
</dbReference>
<keyword evidence="3 8" id="KW-0808">Transferase</keyword>
<dbReference type="GO" id="GO:0005634">
    <property type="term" value="C:nucleus"/>
    <property type="evidence" value="ECO:0007669"/>
    <property type="project" value="TreeGrafter"/>
</dbReference>
<feature type="binding site" evidence="12">
    <location>
        <position position="198"/>
    </location>
    <ligand>
        <name>Zn(2+)</name>
        <dbReference type="ChEBI" id="CHEBI:29105"/>
    </ligand>
</feature>
<evidence type="ECO:0000256" key="13">
    <source>
        <dbReference type="SAM" id="MobiDB-lite"/>
    </source>
</evidence>
<dbReference type="STRING" id="1314781.A0A165DCX6"/>
<dbReference type="InterPro" id="IPR026591">
    <property type="entry name" value="Sirtuin_cat_small_dom_sf"/>
</dbReference>
<comment type="subcellular location">
    <subcellularLocation>
        <location evidence="1">Mitochondrion</location>
    </subcellularLocation>
</comment>
<comment type="similarity">
    <text evidence="2 8">Belongs to the sirtuin family. Class I subfamily.</text>
</comment>
<dbReference type="PANTHER" id="PTHR11085">
    <property type="entry name" value="NAD-DEPENDENT PROTEIN DEACYLASE SIRTUIN-5, MITOCHONDRIAL-RELATED"/>
    <property type="match status" value="1"/>
</dbReference>
<feature type="binding site" evidence="10">
    <location>
        <begin position="60"/>
        <end position="62"/>
    </location>
    <ligand>
        <name>NAD(+)</name>
        <dbReference type="ChEBI" id="CHEBI:57540"/>
    </ligand>
</feature>
<evidence type="ECO:0000256" key="6">
    <source>
        <dbReference type="ARBA" id="ARBA00023027"/>
    </source>
</evidence>
<evidence type="ECO:0000256" key="7">
    <source>
        <dbReference type="ARBA" id="ARBA00023128"/>
    </source>
</evidence>
<feature type="binding site" evidence="10">
    <location>
        <begin position="250"/>
        <end position="251"/>
    </location>
    <ligand>
        <name>NAD(+)</name>
        <dbReference type="ChEBI" id="CHEBI:57540"/>
    </ligand>
</feature>
<evidence type="ECO:0000256" key="2">
    <source>
        <dbReference type="ARBA" id="ARBA00006924"/>
    </source>
</evidence>
<dbReference type="InterPro" id="IPR026590">
    <property type="entry name" value="Ssirtuin_cat_dom"/>
</dbReference>
<comment type="cofactor">
    <cofactor evidence="11">
        <name>Zn(2+)</name>
        <dbReference type="ChEBI" id="CHEBI:29105"/>
    </cofactor>
    <text evidence="11">Binds 1 zinc ion per subunit.</text>
</comment>
<proteinExistence type="inferred from homology"/>
<feature type="binding site" evidence="10">
    <location>
        <position position="292"/>
    </location>
    <ligand>
        <name>NAD(+)</name>
        <dbReference type="ChEBI" id="CHEBI:57540"/>
    </ligand>
</feature>
<feature type="binding site" evidence="11 12">
    <location>
        <position position="160"/>
    </location>
    <ligand>
        <name>Zn(2+)</name>
        <dbReference type="ChEBI" id="CHEBI:29105"/>
    </ligand>
</feature>
<evidence type="ECO:0000313" key="15">
    <source>
        <dbReference type="EMBL" id="KZV84253.1"/>
    </source>
</evidence>
<evidence type="ECO:0000256" key="5">
    <source>
        <dbReference type="ARBA" id="ARBA00022833"/>
    </source>
</evidence>
<comment type="catalytic activity">
    <reaction evidence="8">
        <text>N(6)-acetyl-L-lysyl-[protein] + NAD(+) + H2O = 2''-O-acetyl-ADP-D-ribose + nicotinamide + L-lysyl-[protein]</text>
        <dbReference type="Rhea" id="RHEA:43636"/>
        <dbReference type="Rhea" id="RHEA-COMP:9752"/>
        <dbReference type="Rhea" id="RHEA-COMP:10731"/>
        <dbReference type="ChEBI" id="CHEBI:15377"/>
        <dbReference type="ChEBI" id="CHEBI:17154"/>
        <dbReference type="ChEBI" id="CHEBI:29969"/>
        <dbReference type="ChEBI" id="CHEBI:57540"/>
        <dbReference type="ChEBI" id="CHEBI:61930"/>
        <dbReference type="ChEBI" id="CHEBI:83767"/>
        <dbReference type="EC" id="2.3.1.286"/>
    </reaction>
</comment>
<keyword evidence="4 8" id="KW-0479">Metal-binding</keyword>
<dbReference type="OrthoDB" id="420264at2759"/>
<evidence type="ECO:0000256" key="11">
    <source>
        <dbReference type="PIRSR" id="PIRSR037938-3"/>
    </source>
</evidence>
<sequence>MSRFETHQELIAAMMARQAAQPVIETKDIDGVIRYMKSDKCKKIMVMAGAGISTSAGIPDFRTPGTGLYDNLAKLNLPYPQAVFELGYFRQNPQAFYTLAKELAPGRFRPTITHAFVKLLADKDLLEVCYTQNIDTLERRAGVPPNAIIEAHGSFATQRCIECKRPFPDATMAAHLRDGSIPRCQLDRLPPADDAKEHRDTAAESSETETDVCNGIVKPDIVFFGEPLPKAFFDGFPHTLEADLLLIMGTSLKVHPFADLADMGVCPRVLINRDPAGDIGSNHDDVVLLMSCDDAVREIARGMGWEEELDAVWAKTALATSGAPAGETTVQQELERILENVGNVVGKKEQAQTEIVDDLAGSFAMLAVDREERAAASGSPGAPALAQE</sequence>
<feature type="binding site" evidence="11 12">
    <location>
        <position position="213"/>
    </location>
    <ligand>
        <name>Zn(2+)</name>
        <dbReference type="ChEBI" id="CHEBI:29105"/>
    </ligand>
</feature>
<dbReference type="GO" id="GO:0005739">
    <property type="term" value="C:mitochondrion"/>
    <property type="evidence" value="ECO:0007669"/>
    <property type="project" value="UniProtKB-SubCell"/>
</dbReference>
<dbReference type="Pfam" id="PF02146">
    <property type="entry name" value="SIR2"/>
    <property type="match status" value="1"/>
</dbReference>
<dbReference type="GO" id="GO:0008270">
    <property type="term" value="F:zinc ion binding"/>
    <property type="evidence" value="ECO:0007669"/>
    <property type="project" value="UniProtKB-UniRule"/>
</dbReference>
<dbReference type="Proteomes" id="UP000077266">
    <property type="component" value="Unassembled WGS sequence"/>
</dbReference>
<feature type="compositionally biased region" description="Basic and acidic residues" evidence="13">
    <location>
        <begin position="190"/>
        <end position="202"/>
    </location>
</feature>
<feature type="region of interest" description="Disordered" evidence="13">
    <location>
        <begin position="187"/>
        <end position="208"/>
    </location>
</feature>
<keyword evidence="5 8" id="KW-0862">Zinc</keyword>
<evidence type="ECO:0000313" key="16">
    <source>
        <dbReference type="Proteomes" id="UP000077266"/>
    </source>
</evidence>
<keyword evidence="16" id="KW-1185">Reference proteome</keyword>
<evidence type="ECO:0000256" key="3">
    <source>
        <dbReference type="ARBA" id="ARBA00022679"/>
    </source>
</evidence>
<dbReference type="InParanoid" id="A0A165DCX6"/>
<evidence type="ECO:0000256" key="4">
    <source>
        <dbReference type="ARBA" id="ARBA00022723"/>
    </source>
</evidence>
<protein>
    <recommendedName>
        <fullName evidence="8">NAD-dependent protein deacetylase</fullName>
        <ecNumber evidence="8">2.3.1.286</ecNumber>
    </recommendedName>
</protein>
<dbReference type="EC" id="2.3.1.286" evidence="8"/>
<dbReference type="InterPro" id="IPR050134">
    <property type="entry name" value="NAD-dep_sirtuin_deacylases"/>
</dbReference>
<feature type="domain" description="Deacetylase sirtuin-type" evidence="14">
    <location>
        <begin position="22"/>
        <end position="306"/>
    </location>
</feature>
<feature type="binding site" evidence="10">
    <location>
        <begin position="272"/>
        <end position="274"/>
    </location>
    <ligand>
        <name>NAD(+)</name>
        <dbReference type="ChEBI" id="CHEBI:57540"/>
    </ligand>
</feature>
<organism evidence="15 16">
    <name type="scientific">Exidia glandulosa HHB12029</name>
    <dbReference type="NCBI Taxonomy" id="1314781"/>
    <lineage>
        <taxon>Eukaryota</taxon>
        <taxon>Fungi</taxon>
        <taxon>Dikarya</taxon>
        <taxon>Basidiomycota</taxon>
        <taxon>Agaricomycotina</taxon>
        <taxon>Agaricomycetes</taxon>
        <taxon>Auriculariales</taxon>
        <taxon>Exidiaceae</taxon>
        <taxon>Exidia</taxon>
    </lineage>
</organism>
<dbReference type="SUPFAM" id="SSF52467">
    <property type="entry name" value="DHS-like NAD/FAD-binding domain"/>
    <property type="match status" value="1"/>
</dbReference>
<evidence type="ECO:0000259" key="14">
    <source>
        <dbReference type="PROSITE" id="PS50305"/>
    </source>
</evidence>
<evidence type="ECO:0000256" key="12">
    <source>
        <dbReference type="PROSITE-ProRule" id="PRU00236"/>
    </source>
</evidence>
<keyword evidence="6 8" id="KW-0520">NAD</keyword>
<dbReference type="InterPro" id="IPR017328">
    <property type="entry name" value="Sirtuin_class_I"/>
</dbReference>
<dbReference type="Gene3D" id="3.40.50.1220">
    <property type="entry name" value="TPP-binding domain"/>
    <property type="match status" value="1"/>
</dbReference>
<evidence type="ECO:0000256" key="9">
    <source>
        <dbReference type="PIRSR" id="PIRSR037938-1"/>
    </source>
</evidence>
<keyword evidence="7" id="KW-0496">Mitochondrion</keyword>
<feature type="active site" description="Proton acceptor" evidence="9 12">
    <location>
        <position position="152"/>
    </location>
</feature>
<dbReference type="PROSITE" id="PS50305">
    <property type="entry name" value="SIRTUIN"/>
    <property type="match status" value="1"/>
</dbReference>
<dbReference type="EMBL" id="KV426233">
    <property type="protein sequence ID" value="KZV84253.1"/>
    <property type="molecule type" value="Genomic_DNA"/>
</dbReference>
<dbReference type="GO" id="GO:0017136">
    <property type="term" value="F:histone deacetylase activity, NAD-dependent"/>
    <property type="evidence" value="ECO:0007669"/>
    <property type="project" value="InterPro"/>
</dbReference>
<dbReference type="AlphaFoldDB" id="A0A165DCX6"/>